<name>U6H5M3_9EIME</name>
<protein>
    <recommendedName>
        <fullName evidence="4">SSD domain-containing protein</fullName>
    </recommendedName>
</protein>
<feature type="compositionally biased region" description="Polar residues" evidence="1">
    <location>
        <begin position="124"/>
        <end position="138"/>
    </location>
</feature>
<evidence type="ECO:0008006" key="4">
    <source>
        <dbReference type="Google" id="ProtNLM"/>
    </source>
</evidence>
<dbReference type="Proteomes" id="UP000018201">
    <property type="component" value="Unassembled WGS sequence"/>
</dbReference>
<gene>
    <name evidence="2" type="ORF">EPH_0051500</name>
</gene>
<accession>U6H5M3</accession>
<evidence type="ECO:0000256" key="1">
    <source>
        <dbReference type="SAM" id="MobiDB-lite"/>
    </source>
</evidence>
<proteinExistence type="predicted"/>
<dbReference type="AlphaFoldDB" id="U6H5M3"/>
<keyword evidence="3" id="KW-1185">Reference proteome</keyword>
<reference evidence="2" key="2">
    <citation type="submission" date="2013-10" db="EMBL/GenBank/DDBJ databases">
        <authorList>
            <person name="Aslett M."/>
        </authorList>
    </citation>
    <scope>NUCLEOTIDE SEQUENCE [LARGE SCALE GENOMIC DNA]</scope>
    <source>
        <strain evidence="2">Houghton</strain>
    </source>
</reference>
<feature type="region of interest" description="Disordered" evidence="1">
    <location>
        <begin position="124"/>
        <end position="153"/>
    </location>
</feature>
<reference evidence="2" key="1">
    <citation type="submission" date="2013-10" db="EMBL/GenBank/DDBJ databases">
        <title>Genomic analysis of the causative agents of coccidiosis in chickens.</title>
        <authorList>
            <person name="Reid A.J."/>
            <person name="Blake D."/>
            <person name="Billington K."/>
            <person name="Browne H."/>
            <person name="Dunn M."/>
            <person name="Hung S."/>
            <person name="Kawahara F."/>
            <person name="Miranda-Saavedra D."/>
            <person name="Mourier T."/>
            <person name="Nagra H."/>
            <person name="Otto T.D."/>
            <person name="Rawlings N."/>
            <person name="Sanchez A."/>
            <person name="Sanders M."/>
            <person name="Subramaniam C."/>
            <person name="Tay Y."/>
            <person name="Dear P."/>
            <person name="Doerig C."/>
            <person name="Gruber A."/>
            <person name="Parkinson J."/>
            <person name="Shirley M."/>
            <person name="Wan K.L."/>
            <person name="Berriman M."/>
            <person name="Tomley F."/>
            <person name="Pain A."/>
        </authorList>
    </citation>
    <scope>NUCLEOTIDE SEQUENCE [LARGE SCALE GENOMIC DNA]</scope>
    <source>
        <strain evidence="2">Houghton</strain>
    </source>
</reference>
<feature type="compositionally biased region" description="Low complexity" evidence="1">
    <location>
        <begin position="139"/>
        <end position="153"/>
    </location>
</feature>
<dbReference type="VEuPathDB" id="ToxoDB:EPH_0051500"/>
<organism evidence="2 3">
    <name type="scientific">Eimeria praecox</name>
    <dbReference type="NCBI Taxonomy" id="51316"/>
    <lineage>
        <taxon>Eukaryota</taxon>
        <taxon>Sar</taxon>
        <taxon>Alveolata</taxon>
        <taxon>Apicomplexa</taxon>
        <taxon>Conoidasida</taxon>
        <taxon>Coccidia</taxon>
        <taxon>Eucoccidiorida</taxon>
        <taxon>Eimeriorina</taxon>
        <taxon>Eimeriidae</taxon>
        <taxon>Eimeria</taxon>
    </lineage>
</organism>
<evidence type="ECO:0000313" key="3">
    <source>
        <dbReference type="Proteomes" id="UP000018201"/>
    </source>
</evidence>
<dbReference type="OrthoDB" id="10606280at2759"/>
<evidence type="ECO:0000313" key="2">
    <source>
        <dbReference type="EMBL" id="CDI87750.1"/>
    </source>
</evidence>
<sequence>MGAAVVALLLLLQALFVGGLLGIFSISFDVVTLMALFASGALTVEYTTLVVYTHLRTSPLFASAPLPSLSVLSSIMQQHQQHQQLLQLQQQQQQQQHQQLQQDSPHSSTAADFRVYPHVSPVQQHLPAQQASAPTSPWLQQQGEQQQQQQQQQQLLLPREEEVCLSCGKRPEGCMLHNTPTATTVEVLLAGLHRQRHQGPLLSFLALREAGPSILMSAVSTFLEHQINPFGVFLGAWRCCSSSTATATQQIQKQQQQQQQQQAQQQQTVQQQTVQQQQQTQQQQQQMLQGHT</sequence>
<dbReference type="EMBL" id="HG708191">
    <property type="protein sequence ID" value="CDI87750.1"/>
    <property type="molecule type" value="Genomic_DNA"/>
</dbReference>